<keyword evidence="7" id="KW-1185">Reference proteome</keyword>
<evidence type="ECO:0000256" key="5">
    <source>
        <dbReference type="SAM" id="MobiDB-lite"/>
    </source>
</evidence>
<dbReference type="OrthoDB" id="10262413at2759"/>
<evidence type="ECO:0000256" key="4">
    <source>
        <dbReference type="SAM" id="Coils"/>
    </source>
</evidence>
<keyword evidence="4" id="KW-0175">Coiled coil</keyword>
<reference evidence="6 7" key="1">
    <citation type="submission" date="2015-09" db="EMBL/GenBank/DDBJ databases">
        <title>Draft genome of the scarab beetle Oryctes borbonicus.</title>
        <authorList>
            <person name="Meyer J.M."/>
            <person name="Markov G.V."/>
            <person name="Baskaran P."/>
            <person name="Herrmann M."/>
            <person name="Sommer R.J."/>
            <person name="Roedelsperger C."/>
        </authorList>
    </citation>
    <scope>NUCLEOTIDE SEQUENCE [LARGE SCALE GENOMIC DNA]</scope>
    <source>
        <strain evidence="6">OB123</strain>
        <tissue evidence="6">Whole animal</tissue>
    </source>
</reference>
<sequence length="250" mass="28824">MQVANAKLKEKEAKENANQEGVNDEEVEEEVEDEEFDLAELTEEIQDIETTIATSVNGRLPDDYVIRLMKTYLMSNRCQNQGYVLDGYPKTMQQTMNLFGTGGETGEEEDVGEEEEGGAAPVKILPDFVITLQAPDDFLCNRIMMLPEEEIQGTHYAEEDMLRRLTEFRNNNTDDNTMLNFFDEMEIHPIVFDIPTYQDRTMEDILKQAHEKLGPPIGFGPTLEEEIQMQQCEEEQKRLKREAEKLEQEV</sequence>
<dbReference type="EMBL" id="LJIG01022610">
    <property type="protein sequence ID" value="KRT79647.1"/>
    <property type="molecule type" value="Genomic_DNA"/>
</dbReference>
<dbReference type="InterPro" id="IPR027417">
    <property type="entry name" value="P-loop_NTPase"/>
</dbReference>
<dbReference type="AlphaFoldDB" id="A0A0T6AWV6"/>
<evidence type="ECO:0000256" key="2">
    <source>
        <dbReference type="ARBA" id="ARBA00022741"/>
    </source>
</evidence>
<keyword evidence="1" id="KW-0808">Transferase</keyword>
<evidence type="ECO:0000256" key="1">
    <source>
        <dbReference type="ARBA" id="ARBA00022679"/>
    </source>
</evidence>
<gene>
    <name evidence="6" type="ORF">AMK59_8326</name>
</gene>
<dbReference type="SUPFAM" id="SSF52540">
    <property type="entry name" value="P-loop containing nucleoside triphosphate hydrolases"/>
    <property type="match status" value="1"/>
</dbReference>
<proteinExistence type="predicted"/>
<protein>
    <recommendedName>
        <fullName evidence="8">Adenylate kinase</fullName>
    </recommendedName>
</protein>
<evidence type="ECO:0000313" key="7">
    <source>
        <dbReference type="Proteomes" id="UP000051574"/>
    </source>
</evidence>
<feature type="region of interest" description="Disordered" evidence="5">
    <location>
        <begin position="1"/>
        <end position="31"/>
    </location>
</feature>
<dbReference type="GO" id="GO:0005524">
    <property type="term" value="F:ATP binding"/>
    <property type="evidence" value="ECO:0007669"/>
    <property type="project" value="InterPro"/>
</dbReference>
<keyword evidence="2" id="KW-0547">Nucleotide-binding</keyword>
<name>A0A0T6AWV6_9SCAR</name>
<dbReference type="PANTHER" id="PTHR23359">
    <property type="entry name" value="NUCLEOTIDE KINASE"/>
    <property type="match status" value="1"/>
</dbReference>
<evidence type="ECO:0008006" key="8">
    <source>
        <dbReference type="Google" id="ProtNLM"/>
    </source>
</evidence>
<dbReference type="InterPro" id="IPR000850">
    <property type="entry name" value="Adenylat/UMP-CMP_kin"/>
</dbReference>
<feature type="compositionally biased region" description="Acidic residues" evidence="5">
    <location>
        <begin position="22"/>
        <end position="31"/>
    </location>
</feature>
<evidence type="ECO:0000256" key="3">
    <source>
        <dbReference type="ARBA" id="ARBA00022777"/>
    </source>
</evidence>
<keyword evidence="3" id="KW-0418">Kinase</keyword>
<dbReference type="Proteomes" id="UP000051574">
    <property type="component" value="Unassembled WGS sequence"/>
</dbReference>
<dbReference type="GO" id="GO:0019205">
    <property type="term" value="F:nucleobase-containing compound kinase activity"/>
    <property type="evidence" value="ECO:0007669"/>
    <property type="project" value="InterPro"/>
</dbReference>
<accession>A0A0T6AWV6</accession>
<feature type="compositionally biased region" description="Basic and acidic residues" evidence="5">
    <location>
        <begin position="7"/>
        <end position="17"/>
    </location>
</feature>
<dbReference type="Gene3D" id="3.40.50.300">
    <property type="entry name" value="P-loop containing nucleotide triphosphate hydrolases"/>
    <property type="match status" value="1"/>
</dbReference>
<comment type="caution">
    <text evidence="6">The sequence shown here is derived from an EMBL/GenBank/DDBJ whole genome shotgun (WGS) entry which is preliminary data.</text>
</comment>
<feature type="coiled-coil region" evidence="4">
    <location>
        <begin position="222"/>
        <end position="249"/>
    </location>
</feature>
<evidence type="ECO:0000313" key="6">
    <source>
        <dbReference type="EMBL" id="KRT79647.1"/>
    </source>
</evidence>
<dbReference type="GO" id="GO:0006139">
    <property type="term" value="P:nucleobase-containing compound metabolic process"/>
    <property type="evidence" value="ECO:0007669"/>
    <property type="project" value="InterPro"/>
</dbReference>
<organism evidence="6 7">
    <name type="scientific">Oryctes borbonicus</name>
    <dbReference type="NCBI Taxonomy" id="1629725"/>
    <lineage>
        <taxon>Eukaryota</taxon>
        <taxon>Metazoa</taxon>
        <taxon>Ecdysozoa</taxon>
        <taxon>Arthropoda</taxon>
        <taxon>Hexapoda</taxon>
        <taxon>Insecta</taxon>
        <taxon>Pterygota</taxon>
        <taxon>Neoptera</taxon>
        <taxon>Endopterygota</taxon>
        <taxon>Coleoptera</taxon>
        <taxon>Polyphaga</taxon>
        <taxon>Scarabaeiformia</taxon>
        <taxon>Scarabaeidae</taxon>
        <taxon>Dynastinae</taxon>
        <taxon>Oryctes</taxon>
    </lineage>
</organism>